<feature type="region of interest" description="Disordered" evidence="1">
    <location>
        <begin position="1"/>
        <end position="82"/>
    </location>
</feature>
<sequence>MRLHHGSLATLERQRLPPTRESSSTPGPRRPAEDFSLSSDAEPEGSLRGRGLSSRNVASKRRPRERPGRDGGSAAAWWSRTF</sequence>
<proteinExistence type="predicted"/>
<keyword evidence="3" id="KW-1185">Reference proteome</keyword>
<accession>A0ABN8Y1Z2</accession>
<evidence type="ECO:0000313" key="2">
    <source>
        <dbReference type="EMBL" id="CAI9155627.1"/>
    </source>
</evidence>
<organism evidence="2 3">
    <name type="scientific">Rangifer tarandus platyrhynchus</name>
    <name type="common">Svalbard reindeer</name>
    <dbReference type="NCBI Taxonomy" id="3082113"/>
    <lineage>
        <taxon>Eukaryota</taxon>
        <taxon>Metazoa</taxon>
        <taxon>Chordata</taxon>
        <taxon>Craniata</taxon>
        <taxon>Vertebrata</taxon>
        <taxon>Euteleostomi</taxon>
        <taxon>Mammalia</taxon>
        <taxon>Eutheria</taxon>
        <taxon>Laurasiatheria</taxon>
        <taxon>Artiodactyla</taxon>
        <taxon>Ruminantia</taxon>
        <taxon>Pecora</taxon>
        <taxon>Cervidae</taxon>
        <taxon>Odocoileinae</taxon>
        <taxon>Rangifer</taxon>
    </lineage>
</organism>
<evidence type="ECO:0000256" key="1">
    <source>
        <dbReference type="SAM" id="MobiDB-lite"/>
    </source>
</evidence>
<reference evidence="2" key="1">
    <citation type="submission" date="2023-04" db="EMBL/GenBank/DDBJ databases">
        <authorList>
            <consortium name="ELIXIR-Norway"/>
        </authorList>
    </citation>
    <scope>NUCLEOTIDE SEQUENCE [LARGE SCALE GENOMIC DNA]</scope>
</reference>
<gene>
    <name evidence="2" type="ORF">MRATA1EN1_LOCUS4589</name>
</gene>
<protein>
    <submittedName>
        <fullName evidence="2">Uncharacterized protein</fullName>
    </submittedName>
</protein>
<dbReference type="EMBL" id="OX459948">
    <property type="protein sequence ID" value="CAI9155627.1"/>
    <property type="molecule type" value="Genomic_DNA"/>
</dbReference>
<name>A0ABN8Y1Z2_RANTA</name>
<dbReference type="Proteomes" id="UP001176941">
    <property type="component" value="Chromosome 12"/>
</dbReference>
<evidence type="ECO:0000313" key="3">
    <source>
        <dbReference type="Proteomes" id="UP001176941"/>
    </source>
</evidence>